<sequence length="325" mass="35271">MKSLQIALLAVLVMLLDIPLAKAEGGLPSHHYEQWYTGSLVSPSGAQPKAGILGIEPYMTYTEPAGFFRADGVRLPLPAHQRTVTSSTMFKYGVTDRLSLQTFPAMSYGWKDHGPTSSGIKFNDLPLDAILTVVKPHPEHYVPTVAVFAGVLAPTGDYSHLGRATDGVGGGAWVFRTAIVQQSTFIFPNGHNFRVRAWGNFRRAISSARLVDITSYGTERGFRGWGRPGINGQAGFSLEYGLSQRWVIAMDFARDWANGARVRGVDGNGRTVNTKGASSSDWQVAPAMEFSWSPRFGIIAGCAIYVAGHNTNMNVAPQFAVNTVF</sequence>
<name>A0ABU7U2F6_9PROT</name>
<gene>
    <name evidence="1" type="ORF">DOFOFD_04445</name>
</gene>
<evidence type="ECO:0000313" key="2">
    <source>
        <dbReference type="Proteomes" id="UP001312908"/>
    </source>
</evidence>
<dbReference type="RefSeq" id="WP_394819207.1">
    <property type="nucleotide sequence ID" value="NZ_JAWJZY010000002.1"/>
</dbReference>
<comment type="caution">
    <text evidence="1">The sequence shown here is derived from an EMBL/GenBank/DDBJ whole genome shotgun (WGS) entry which is preliminary data.</text>
</comment>
<organism evidence="1 2">
    <name type="scientific">Sorlinia euscelidii</name>
    <dbReference type="NCBI Taxonomy" id="3081148"/>
    <lineage>
        <taxon>Bacteria</taxon>
        <taxon>Pseudomonadati</taxon>
        <taxon>Pseudomonadota</taxon>
        <taxon>Alphaproteobacteria</taxon>
        <taxon>Acetobacterales</taxon>
        <taxon>Acetobacteraceae</taxon>
        <taxon>Sorlinia</taxon>
    </lineage>
</organism>
<reference evidence="1 2" key="1">
    <citation type="submission" date="2023-10" db="EMBL/GenBank/DDBJ databases">
        <title>Sorlinia euscelidii gen. nov., sp. nov., an acetic acid bacteria isolated from the gut of Euscelidius variegatus emitter.</title>
        <authorList>
            <person name="Michoud G."/>
            <person name="Marasco R."/>
            <person name="Seferji K."/>
            <person name="Gonella E."/>
            <person name="Garuglieri E."/>
            <person name="Alma A."/>
            <person name="Mapelli F."/>
            <person name="Borin S."/>
            <person name="Daffonchio D."/>
            <person name="Crotti E."/>
        </authorList>
    </citation>
    <scope>NUCLEOTIDE SEQUENCE [LARGE SCALE GENOMIC DNA]</scope>
    <source>
        <strain evidence="1 2">EV16P</strain>
    </source>
</reference>
<accession>A0ABU7U2F6</accession>
<proteinExistence type="predicted"/>
<dbReference type="Proteomes" id="UP001312908">
    <property type="component" value="Unassembled WGS sequence"/>
</dbReference>
<evidence type="ECO:0000313" key="1">
    <source>
        <dbReference type="EMBL" id="MEE8658256.1"/>
    </source>
</evidence>
<dbReference type="EMBL" id="JAWJZY010000002">
    <property type="protein sequence ID" value="MEE8658256.1"/>
    <property type="molecule type" value="Genomic_DNA"/>
</dbReference>
<protein>
    <submittedName>
        <fullName evidence="1">Transporter</fullName>
    </submittedName>
</protein>
<keyword evidence="2" id="KW-1185">Reference proteome</keyword>